<dbReference type="GO" id="GO:0000727">
    <property type="term" value="P:double-strand break repair via break-induced replication"/>
    <property type="evidence" value="ECO:0007669"/>
    <property type="project" value="TreeGrafter"/>
</dbReference>
<keyword evidence="4 5" id="KW-0539">Nucleus</keyword>
<keyword evidence="3 5" id="KW-0235">DNA replication</keyword>
<organism evidence="9 10">
    <name type="scientific">Dictyostelium firmibasis</name>
    <dbReference type="NCBI Taxonomy" id="79012"/>
    <lineage>
        <taxon>Eukaryota</taxon>
        <taxon>Amoebozoa</taxon>
        <taxon>Evosea</taxon>
        <taxon>Eumycetozoa</taxon>
        <taxon>Dictyostelia</taxon>
        <taxon>Dictyosteliales</taxon>
        <taxon>Dictyosteliaceae</taxon>
        <taxon>Dictyostelium</taxon>
    </lineage>
</organism>
<dbReference type="InterPro" id="IPR036224">
    <property type="entry name" value="GINS_bundle-like_dom_sf"/>
</dbReference>
<evidence type="ECO:0000256" key="6">
    <source>
        <dbReference type="SAM" id="MobiDB-lite"/>
    </source>
</evidence>
<proteinExistence type="inferred from homology"/>
<dbReference type="GO" id="GO:0006260">
    <property type="term" value="P:DNA replication"/>
    <property type="evidence" value="ECO:0007669"/>
    <property type="project" value="UniProtKB-KW"/>
</dbReference>
<dbReference type="PANTHER" id="PTHR12772">
    <property type="entry name" value="DNA REPLICATION COMPLEX GINS PROTEIN PSF2"/>
    <property type="match status" value="1"/>
</dbReference>
<feature type="region of interest" description="Disordered" evidence="6">
    <location>
        <begin position="181"/>
        <end position="209"/>
    </location>
</feature>
<dbReference type="InterPro" id="IPR007257">
    <property type="entry name" value="GINS_Psf2"/>
</dbReference>
<dbReference type="Gene3D" id="3.40.5.50">
    <property type="match status" value="1"/>
</dbReference>
<evidence type="ECO:0000256" key="4">
    <source>
        <dbReference type="ARBA" id="ARBA00023242"/>
    </source>
</evidence>
<reference evidence="9 10" key="1">
    <citation type="submission" date="2023-11" db="EMBL/GenBank/DDBJ databases">
        <title>Dfirmibasis_genome.</title>
        <authorList>
            <person name="Edelbroek B."/>
            <person name="Kjellin J."/>
            <person name="Jerlstrom-Hultqvist J."/>
            <person name="Soderbom F."/>
        </authorList>
    </citation>
    <scope>NUCLEOTIDE SEQUENCE [LARGE SCALE GENOMIC DNA]</scope>
    <source>
        <strain evidence="9 10">TNS-C-14</strain>
    </source>
</reference>
<evidence type="ECO:0000313" key="9">
    <source>
        <dbReference type="EMBL" id="KAK5581901.1"/>
    </source>
</evidence>
<comment type="caution">
    <text evidence="9">The sequence shown here is derived from an EMBL/GenBank/DDBJ whole genome shotgun (WGS) entry which is preliminary data.</text>
</comment>
<dbReference type="EMBL" id="JAVFKY010000001">
    <property type="protein sequence ID" value="KAK5581901.1"/>
    <property type="molecule type" value="Genomic_DNA"/>
</dbReference>
<dbReference type="SUPFAM" id="SSF160059">
    <property type="entry name" value="PriA/YqbF domain"/>
    <property type="match status" value="1"/>
</dbReference>
<sequence length="209" mass="23958">MEDIALSPSQIEFIAEDTTITVIPNFKMESLIFLSGEYGPFVPSFPIDIPLWLAISLKKKKKCTITPPDWMTYNKLQSRYQEENKINDGFVELPENFIEISILLLTNCPDDIKDINNIQRLIENILYRRESKLKQSFSNHLKSLADDESLTTMEFKNFSMMEINKVRPPFVSGANKLYKIQNSDSGNNNNSQSQSASNTSSRSLFSKKQ</sequence>
<protein>
    <recommendedName>
        <fullName evidence="5">DNA replication complex GINS protein PSF2</fullName>
    </recommendedName>
</protein>
<feature type="compositionally biased region" description="Low complexity" evidence="6">
    <location>
        <begin position="181"/>
        <end position="203"/>
    </location>
</feature>
<evidence type="ECO:0000313" key="10">
    <source>
        <dbReference type="Proteomes" id="UP001344447"/>
    </source>
</evidence>
<evidence type="ECO:0000256" key="5">
    <source>
        <dbReference type="PIRNR" id="PIRNR028998"/>
    </source>
</evidence>
<evidence type="ECO:0000259" key="8">
    <source>
        <dbReference type="Pfam" id="PF25005"/>
    </source>
</evidence>
<dbReference type="Proteomes" id="UP001344447">
    <property type="component" value="Unassembled WGS sequence"/>
</dbReference>
<dbReference type="PIRSF" id="PIRSF028998">
    <property type="entry name" value="GINS_Psf2_subgr"/>
    <property type="match status" value="1"/>
</dbReference>
<dbReference type="GO" id="GO:0000811">
    <property type="term" value="C:GINS complex"/>
    <property type="evidence" value="ECO:0007669"/>
    <property type="project" value="TreeGrafter"/>
</dbReference>
<dbReference type="CDD" id="cd11712">
    <property type="entry name" value="GINS_A_psf2"/>
    <property type="match status" value="1"/>
</dbReference>
<dbReference type="InterPro" id="IPR056784">
    <property type="entry name" value="PSF2_N"/>
</dbReference>
<dbReference type="Pfam" id="PF25005">
    <property type="entry name" value="PSF2_N"/>
    <property type="match status" value="1"/>
</dbReference>
<feature type="domain" description="DNA replication complex GINS protein PSF2 N-terminal" evidence="8">
    <location>
        <begin position="7"/>
        <end position="65"/>
    </location>
</feature>
<dbReference type="CDD" id="cd21694">
    <property type="entry name" value="GINS_B_Psf2"/>
    <property type="match status" value="1"/>
</dbReference>
<keyword evidence="10" id="KW-1185">Reference proteome</keyword>
<dbReference type="Pfam" id="PF05916">
    <property type="entry name" value="Sld5"/>
    <property type="match status" value="1"/>
</dbReference>
<comment type="subunit">
    <text evidence="5">Component of the GINS complex.</text>
</comment>
<evidence type="ECO:0000256" key="2">
    <source>
        <dbReference type="ARBA" id="ARBA00010565"/>
    </source>
</evidence>
<evidence type="ECO:0000256" key="3">
    <source>
        <dbReference type="ARBA" id="ARBA00022705"/>
    </source>
</evidence>
<evidence type="ECO:0000256" key="1">
    <source>
        <dbReference type="ARBA" id="ARBA00004123"/>
    </source>
</evidence>
<gene>
    <name evidence="9" type="ORF">RB653_003481</name>
</gene>
<name>A0AAN7YX16_9MYCE</name>
<dbReference type="FunFam" id="1.20.58.1020:FF:000001">
    <property type="entry name" value="DNA replication complex GINS protein PSF2"/>
    <property type="match status" value="1"/>
</dbReference>
<dbReference type="InterPro" id="IPR021151">
    <property type="entry name" value="GINS_A"/>
</dbReference>
<dbReference type="SUPFAM" id="SSF158573">
    <property type="entry name" value="GINS helical bundle-like"/>
    <property type="match status" value="1"/>
</dbReference>
<dbReference type="Gene3D" id="1.20.58.1020">
    <property type="match status" value="1"/>
</dbReference>
<evidence type="ECO:0000259" key="7">
    <source>
        <dbReference type="Pfam" id="PF05916"/>
    </source>
</evidence>
<comment type="similarity">
    <text evidence="2 5">Belongs to the GINS2/PSF2 family.</text>
</comment>
<dbReference type="AlphaFoldDB" id="A0AAN7YX16"/>
<dbReference type="FunFam" id="3.40.5.50:FF:000001">
    <property type="entry name" value="DNA replication complex GINS protein PSF2"/>
    <property type="match status" value="1"/>
</dbReference>
<accession>A0AAN7YX16</accession>
<dbReference type="PANTHER" id="PTHR12772:SF0">
    <property type="entry name" value="DNA REPLICATION COMPLEX GINS PROTEIN PSF2"/>
    <property type="match status" value="1"/>
</dbReference>
<comment type="subcellular location">
    <subcellularLocation>
        <location evidence="1 5">Nucleus</location>
    </subcellularLocation>
</comment>
<feature type="domain" description="GINS subunit" evidence="7">
    <location>
        <begin position="70"/>
        <end position="179"/>
    </location>
</feature>